<dbReference type="EMBL" id="BLLF01000458">
    <property type="protein sequence ID" value="GFH12006.1"/>
    <property type="molecule type" value="Genomic_DNA"/>
</dbReference>
<dbReference type="AlphaFoldDB" id="A0A699YYC2"/>
<name>A0A699YYC2_HAELA</name>
<proteinExistence type="predicted"/>
<accession>A0A699YYC2</accession>
<keyword evidence="2" id="KW-1185">Reference proteome</keyword>
<sequence>MMKEAGPHFDVKLSAALNCVPSVAARLQPLGGYLPLEANNQ</sequence>
<feature type="non-terminal residue" evidence="1">
    <location>
        <position position="41"/>
    </location>
</feature>
<evidence type="ECO:0000313" key="2">
    <source>
        <dbReference type="Proteomes" id="UP000485058"/>
    </source>
</evidence>
<protein>
    <submittedName>
        <fullName evidence="1">Uncharacterized protein</fullName>
    </submittedName>
</protein>
<evidence type="ECO:0000313" key="1">
    <source>
        <dbReference type="EMBL" id="GFH12006.1"/>
    </source>
</evidence>
<reference evidence="1 2" key="1">
    <citation type="submission" date="2020-02" db="EMBL/GenBank/DDBJ databases">
        <title>Draft genome sequence of Haematococcus lacustris strain NIES-144.</title>
        <authorList>
            <person name="Morimoto D."/>
            <person name="Nakagawa S."/>
            <person name="Yoshida T."/>
            <person name="Sawayama S."/>
        </authorList>
    </citation>
    <scope>NUCLEOTIDE SEQUENCE [LARGE SCALE GENOMIC DNA]</scope>
    <source>
        <strain evidence="1 2">NIES-144</strain>
    </source>
</reference>
<dbReference type="Proteomes" id="UP000485058">
    <property type="component" value="Unassembled WGS sequence"/>
</dbReference>
<comment type="caution">
    <text evidence="1">The sequence shown here is derived from an EMBL/GenBank/DDBJ whole genome shotgun (WGS) entry which is preliminary data.</text>
</comment>
<feature type="non-terminal residue" evidence="1">
    <location>
        <position position="1"/>
    </location>
</feature>
<organism evidence="1 2">
    <name type="scientific">Haematococcus lacustris</name>
    <name type="common">Green alga</name>
    <name type="synonym">Haematococcus pluvialis</name>
    <dbReference type="NCBI Taxonomy" id="44745"/>
    <lineage>
        <taxon>Eukaryota</taxon>
        <taxon>Viridiplantae</taxon>
        <taxon>Chlorophyta</taxon>
        <taxon>core chlorophytes</taxon>
        <taxon>Chlorophyceae</taxon>
        <taxon>CS clade</taxon>
        <taxon>Chlamydomonadales</taxon>
        <taxon>Haematococcaceae</taxon>
        <taxon>Haematococcus</taxon>
    </lineage>
</organism>
<gene>
    <name evidence="1" type="ORF">HaLaN_07620</name>
</gene>